<feature type="region of interest" description="Disordered" evidence="1">
    <location>
        <begin position="335"/>
        <end position="356"/>
    </location>
</feature>
<organism evidence="3 4">
    <name type="scientific">Truncatella angustata</name>
    <dbReference type="NCBI Taxonomy" id="152316"/>
    <lineage>
        <taxon>Eukaryota</taxon>
        <taxon>Fungi</taxon>
        <taxon>Dikarya</taxon>
        <taxon>Ascomycota</taxon>
        <taxon>Pezizomycotina</taxon>
        <taxon>Sordariomycetes</taxon>
        <taxon>Xylariomycetidae</taxon>
        <taxon>Amphisphaeriales</taxon>
        <taxon>Sporocadaceae</taxon>
        <taxon>Truncatella</taxon>
    </lineage>
</organism>
<gene>
    <name evidence="3" type="ORF">BKA67DRAFT_654871</name>
</gene>
<evidence type="ECO:0000313" key="4">
    <source>
        <dbReference type="Proteomes" id="UP000758603"/>
    </source>
</evidence>
<proteinExistence type="predicted"/>
<keyword evidence="2" id="KW-0732">Signal</keyword>
<dbReference type="AlphaFoldDB" id="A0A9P8ZZZ5"/>
<protein>
    <submittedName>
        <fullName evidence="3">Intradiol ring-cleavage dioxygenase</fullName>
    </submittedName>
</protein>
<keyword evidence="3" id="KW-0560">Oxidoreductase</keyword>
<name>A0A9P8ZZZ5_9PEZI</name>
<dbReference type="CDD" id="cd03457">
    <property type="entry name" value="intradiol_dioxygenase_like"/>
    <property type="match status" value="1"/>
</dbReference>
<feature type="chain" id="PRO_5040302170" evidence="2">
    <location>
        <begin position="19"/>
        <end position="356"/>
    </location>
</feature>
<evidence type="ECO:0000313" key="3">
    <source>
        <dbReference type="EMBL" id="KAH6656539.1"/>
    </source>
</evidence>
<dbReference type="PANTHER" id="PTHR34315:SF1">
    <property type="entry name" value="INTRADIOL RING-CLEAVAGE DIOXYGENASES DOMAIN-CONTAINING PROTEIN-RELATED"/>
    <property type="match status" value="1"/>
</dbReference>
<dbReference type="Gene3D" id="2.60.130.10">
    <property type="entry name" value="Aromatic compound dioxygenase"/>
    <property type="match status" value="1"/>
</dbReference>
<dbReference type="InterPro" id="IPR015889">
    <property type="entry name" value="Intradiol_dOase_core"/>
</dbReference>
<accession>A0A9P8ZZZ5</accession>
<dbReference type="GeneID" id="70135524"/>
<sequence>MRFSIVFTSVFASTLVSAHGSGSIDQELARRAEFLKYSRSDVSHCAAKIKARGLEERAVKRRAETVEALRQKRGIKTRRDLESVLNTDHNQTAKGYDLDTPIAELFATNKSCVLTPEGESGPYYVAGEYIRTDLAEAEAGIPVHYDFQILDATTCEPISGAYYEIFNCNTTGVYSGTTNGGNGNTADVSVLDATWLRGIQPTDEDGVAQFDTLFPGHYGGRATHIHTILHANATARDNGTIFDLSASHIGQVFWDQSVRDQVELLEPYNANTKQVTLNKDDRVFAAEVENDNDPVFNYVLIGDTIEDGFLAWLTLGVDTTLRSTINPAAIYYEDGGVEQGNGGGPGGPGGPPPEAR</sequence>
<dbReference type="GO" id="GO:0005506">
    <property type="term" value="F:iron ion binding"/>
    <property type="evidence" value="ECO:0007669"/>
    <property type="project" value="InterPro"/>
</dbReference>
<dbReference type="OrthoDB" id="121380at2759"/>
<keyword evidence="3" id="KW-0223">Dioxygenase</keyword>
<feature type="signal peptide" evidence="2">
    <location>
        <begin position="1"/>
        <end position="18"/>
    </location>
</feature>
<dbReference type="Proteomes" id="UP000758603">
    <property type="component" value="Unassembled WGS sequence"/>
</dbReference>
<dbReference type="EMBL" id="JAGPXC010000002">
    <property type="protein sequence ID" value="KAH6656539.1"/>
    <property type="molecule type" value="Genomic_DNA"/>
</dbReference>
<dbReference type="PANTHER" id="PTHR34315">
    <property type="match status" value="1"/>
</dbReference>
<evidence type="ECO:0000256" key="1">
    <source>
        <dbReference type="SAM" id="MobiDB-lite"/>
    </source>
</evidence>
<keyword evidence="4" id="KW-1185">Reference proteome</keyword>
<evidence type="ECO:0000256" key="2">
    <source>
        <dbReference type="SAM" id="SignalP"/>
    </source>
</evidence>
<dbReference type="SUPFAM" id="SSF49482">
    <property type="entry name" value="Aromatic compound dioxygenase"/>
    <property type="match status" value="1"/>
</dbReference>
<dbReference type="GO" id="GO:0016702">
    <property type="term" value="F:oxidoreductase activity, acting on single donors with incorporation of molecular oxygen, incorporation of two atoms of oxygen"/>
    <property type="evidence" value="ECO:0007669"/>
    <property type="project" value="InterPro"/>
</dbReference>
<reference evidence="3" key="1">
    <citation type="journal article" date="2021" name="Nat. Commun.">
        <title>Genetic determinants of endophytism in the Arabidopsis root mycobiome.</title>
        <authorList>
            <person name="Mesny F."/>
            <person name="Miyauchi S."/>
            <person name="Thiergart T."/>
            <person name="Pickel B."/>
            <person name="Atanasova L."/>
            <person name="Karlsson M."/>
            <person name="Huettel B."/>
            <person name="Barry K.W."/>
            <person name="Haridas S."/>
            <person name="Chen C."/>
            <person name="Bauer D."/>
            <person name="Andreopoulos W."/>
            <person name="Pangilinan J."/>
            <person name="LaButti K."/>
            <person name="Riley R."/>
            <person name="Lipzen A."/>
            <person name="Clum A."/>
            <person name="Drula E."/>
            <person name="Henrissat B."/>
            <person name="Kohler A."/>
            <person name="Grigoriev I.V."/>
            <person name="Martin F.M."/>
            <person name="Hacquard S."/>
        </authorList>
    </citation>
    <scope>NUCLEOTIDE SEQUENCE</scope>
    <source>
        <strain evidence="3">MPI-SDFR-AT-0073</strain>
    </source>
</reference>
<feature type="compositionally biased region" description="Gly residues" evidence="1">
    <location>
        <begin position="337"/>
        <end position="347"/>
    </location>
</feature>
<comment type="caution">
    <text evidence="3">The sequence shown here is derived from an EMBL/GenBank/DDBJ whole genome shotgun (WGS) entry which is preliminary data.</text>
</comment>
<dbReference type="RefSeq" id="XP_045960773.1">
    <property type="nucleotide sequence ID" value="XM_046106633.1"/>
</dbReference>